<gene>
    <name evidence="1" type="ORF">JJC05_12725</name>
</gene>
<dbReference type="EMBL" id="CP067378">
    <property type="protein sequence ID" value="QYS88501.1"/>
    <property type="molecule type" value="Genomic_DNA"/>
</dbReference>
<dbReference type="KEGG" id="fdv:JJC05_12725"/>
<evidence type="ECO:0000313" key="1">
    <source>
        <dbReference type="EMBL" id="QYS88501.1"/>
    </source>
</evidence>
<protein>
    <submittedName>
        <fullName evidence="1">Uncharacterized protein</fullName>
    </submittedName>
</protein>
<reference evidence="1" key="1">
    <citation type="submission" date="2020-12" db="EMBL/GenBank/DDBJ databases">
        <title>Genome sequencing of genetic groups of Flavobacterium columnare.</title>
        <authorList>
            <person name="Waldbieser G.C."/>
            <person name="Griffin M.J."/>
            <person name="LaFrentz B.R."/>
        </authorList>
    </citation>
    <scope>NUCLEOTIDE SEQUENCE</scope>
    <source>
        <strain evidence="1">90-106</strain>
    </source>
</reference>
<dbReference type="AlphaFoldDB" id="A0A8G0P4Y9"/>
<organism evidence="1">
    <name type="scientific">Flavobacterium columnare</name>
    <dbReference type="NCBI Taxonomy" id="996"/>
    <lineage>
        <taxon>Bacteria</taxon>
        <taxon>Pseudomonadati</taxon>
        <taxon>Bacteroidota</taxon>
        <taxon>Flavobacteriia</taxon>
        <taxon>Flavobacteriales</taxon>
        <taxon>Flavobacteriaceae</taxon>
        <taxon>Flavobacterium</taxon>
    </lineage>
</organism>
<dbReference type="RefSeq" id="WP_164849036.1">
    <property type="nucleotide sequence ID" value="NZ_OLKH01000077.1"/>
</dbReference>
<name>A0A8G0P4Y9_9FLAO</name>
<accession>A0A8G0P4Y9</accession>
<sequence length="45" mass="5043">MGDVLEFEEKQSGIDFQCGIWVKIETAAIYFNSCCTKNASYTTSL</sequence>
<proteinExistence type="predicted"/>
<dbReference type="Proteomes" id="UP000824721">
    <property type="component" value="Chromosome"/>
</dbReference>